<protein>
    <submittedName>
        <fullName evidence="1">Uncharacterized protein</fullName>
    </submittedName>
</protein>
<dbReference type="Proteomes" id="UP000606193">
    <property type="component" value="Unassembled WGS sequence"/>
</dbReference>
<accession>A0ABR7MZA6</accession>
<evidence type="ECO:0000313" key="2">
    <source>
        <dbReference type="Proteomes" id="UP000606193"/>
    </source>
</evidence>
<sequence>MTTEERERRMAMLRAAQPYTSGQQRYALDLLLQANTLINTARGGMSGDLEACETAARPEEMLLHMQEYCTPRESDLVQMILNFIKAGHLFQNYREFMAAHGDPAGSGDLQAAGLGMPTANPLQMLLQLLGGFGGMGNQNGNNQLMEFLITQLSPEQQQLFEQLRGFTNETGNDEEQQ</sequence>
<organism evidence="1 2">
    <name type="scientific">Jutongia huaianensis</name>
    <dbReference type="NCBI Taxonomy" id="2763668"/>
    <lineage>
        <taxon>Bacteria</taxon>
        <taxon>Bacillati</taxon>
        <taxon>Bacillota</taxon>
        <taxon>Clostridia</taxon>
        <taxon>Lachnospirales</taxon>
        <taxon>Lachnospiraceae</taxon>
        <taxon>Jutongia</taxon>
    </lineage>
</organism>
<gene>
    <name evidence="1" type="ORF">H8704_00465</name>
</gene>
<comment type="caution">
    <text evidence="1">The sequence shown here is derived from an EMBL/GenBank/DDBJ whole genome shotgun (WGS) entry which is preliminary data.</text>
</comment>
<name>A0ABR7MZA6_9FIRM</name>
<dbReference type="EMBL" id="JACRSX010000001">
    <property type="protein sequence ID" value="MBC8561113.1"/>
    <property type="molecule type" value="Genomic_DNA"/>
</dbReference>
<proteinExistence type="predicted"/>
<dbReference type="RefSeq" id="WP_022464873.1">
    <property type="nucleotide sequence ID" value="NZ_JACRSX010000001.1"/>
</dbReference>
<keyword evidence="2" id="KW-1185">Reference proteome</keyword>
<reference evidence="1 2" key="1">
    <citation type="submission" date="2020-08" db="EMBL/GenBank/DDBJ databases">
        <title>Genome public.</title>
        <authorList>
            <person name="Liu C."/>
            <person name="Sun Q."/>
        </authorList>
    </citation>
    <scope>NUCLEOTIDE SEQUENCE [LARGE SCALE GENOMIC DNA]</scope>
    <source>
        <strain evidence="1 2">NSJ-37</strain>
    </source>
</reference>
<evidence type="ECO:0000313" key="1">
    <source>
        <dbReference type="EMBL" id="MBC8561113.1"/>
    </source>
</evidence>